<comment type="similarity">
    <text evidence="1">Belongs to the ABC transporter superfamily.</text>
</comment>
<dbReference type="PANTHER" id="PTHR43776:SF7">
    <property type="entry name" value="D,D-DIPEPTIDE TRANSPORT ATP-BINDING PROTEIN DDPF-RELATED"/>
    <property type="match status" value="1"/>
</dbReference>
<evidence type="ECO:0000256" key="3">
    <source>
        <dbReference type="ARBA" id="ARBA00022741"/>
    </source>
</evidence>
<dbReference type="InterPro" id="IPR003593">
    <property type="entry name" value="AAA+_ATPase"/>
</dbReference>
<gene>
    <name evidence="6" type="ORF">ACFSY7_11430</name>
</gene>
<evidence type="ECO:0000256" key="2">
    <source>
        <dbReference type="ARBA" id="ARBA00022448"/>
    </source>
</evidence>
<dbReference type="RefSeq" id="WP_380147934.1">
    <property type="nucleotide sequence ID" value="NZ_JBHUOR010000098.1"/>
</dbReference>
<dbReference type="InterPro" id="IPR013563">
    <property type="entry name" value="Oligopep_ABC_C"/>
</dbReference>
<dbReference type="Proteomes" id="UP001597568">
    <property type="component" value="Unassembled WGS sequence"/>
</dbReference>
<dbReference type="SUPFAM" id="SSF52540">
    <property type="entry name" value="P-loop containing nucleoside triphosphate hydrolases"/>
    <property type="match status" value="2"/>
</dbReference>
<organism evidence="6 7">
    <name type="scientific">Kurthia populi</name>
    <dbReference type="NCBI Taxonomy" id="1562132"/>
    <lineage>
        <taxon>Bacteria</taxon>
        <taxon>Bacillati</taxon>
        <taxon>Bacillota</taxon>
        <taxon>Bacilli</taxon>
        <taxon>Bacillales</taxon>
        <taxon>Caryophanaceae</taxon>
        <taxon>Kurthia</taxon>
    </lineage>
</organism>
<keyword evidence="4 6" id="KW-0067">ATP-binding</keyword>
<comment type="caution">
    <text evidence="6">The sequence shown here is derived from an EMBL/GenBank/DDBJ whole genome shotgun (WGS) entry which is preliminary data.</text>
</comment>
<keyword evidence="2" id="KW-0813">Transport</keyword>
<proteinExistence type="inferred from homology"/>
<reference evidence="7" key="1">
    <citation type="journal article" date="2019" name="Int. J. Syst. Evol. Microbiol.">
        <title>The Global Catalogue of Microorganisms (GCM) 10K type strain sequencing project: providing services to taxonomists for standard genome sequencing and annotation.</title>
        <authorList>
            <consortium name="The Broad Institute Genomics Platform"/>
            <consortium name="The Broad Institute Genome Sequencing Center for Infectious Disease"/>
            <person name="Wu L."/>
            <person name="Ma J."/>
        </authorList>
    </citation>
    <scope>NUCLEOTIDE SEQUENCE [LARGE SCALE GENOMIC DNA]</scope>
    <source>
        <strain evidence="7">KCTC 33522</strain>
    </source>
</reference>
<dbReference type="GO" id="GO:0005524">
    <property type="term" value="F:ATP binding"/>
    <property type="evidence" value="ECO:0007669"/>
    <property type="project" value="UniProtKB-KW"/>
</dbReference>
<feature type="domain" description="ABC transporter" evidence="5">
    <location>
        <begin position="285"/>
        <end position="530"/>
    </location>
</feature>
<keyword evidence="7" id="KW-1185">Reference proteome</keyword>
<dbReference type="Pfam" id="PF08352">
    <property type="entry name" value="oligo_HPY"/>
    <property type="match status" value="2"/>
</dbReference>
<protein>
    <submittedName>
        <fullName evidence="6">Dipeptide ABC transporter ATP-binding protein</fullName>
    </submittedName>
</protein>
<evidence type="ECO:0000259" key="5">
    <source>
        <dbReference type="PROSITE" id="PS50893"/>
    </source>
</evidence>
<keyword evidence="3" id="KW-0547">Nucleotide-binding</keyword>
<name>A0ABW5Y284_9BACL</name>
<dbReference type="NCBIfam" id="NF007739">
    <property type="entry name" value="PRK10419.1"/>
    <property type="match status" value="2"/>
</dbReference>
<dbReference type="InterPro" id="IPR003439">
    <property type="entry name" value="ABC_transporter-like_ATP-bd"/>
</dbReference>
<dbReference type="Pfam" id="PF00005">
    <property type="entry name" value="ABC_tran"/>
    <property type="match status" value="2"/>
</dbReference>
<dbReference type="InterPro" id="IPR050319">
    <property type="entry name" value="ABC_transp_ATP-bind"/>
</dbReference>
<dbReference type="EMBL" id="JBHUOR010000098">
    <property type="protein sequence ID" value="MFD2869104.1"/>
    <property type="molecule type" value="Genomic_DNA"/>
</dbReference>
<evidence type="ECO:0000256" key="4">
    <source>
        <dbReference type="ARBA" id="ARBA00022840"/>
    </source>
</evidence>
<dbReference type="InterPro" id="IPR017871">
    <property type="entry name" value="ABC_transporter-like_CS"/>
</dbReference>
<dbReference type="NCBIfam" id="NF008453">
    <property type="entry name" value="PRK11308.1"/>
    <property type="match status" value="2"/>
</dbReference>
<dbReference type="InterPro" id="IPR027417">
    <property type="entry name" value="P-loop_NTPase"/>
</dbReference>
<evidence type="ECO:0000313" key="7">
    <source>
        <dbReference type="Proteomes" id="UP001597568"/>
    </source>
</evidence>
<dbReference type="PROSITE" id="PS00211">
    <property type="entry name" value="ABC_TRANSPORTER_1"/>
    <property type="match status" value="2"/>
</dbReference>
<dbReference type="CDD" id="cd03257">
    <property type="entry name" value="ABC_NikE_OppD_transporters"/>
    <property type="match status" value="2"/>
</dbReference>
<feature type="domain" description="ABC transporter" evidence="5">
    <location>
        <begin position="5"/>
        <end position="256"/>
    </location>
</feature>
<dbReference type="PROSITE" id="PS50893">
    <property type="entry name" value="ABC_TRANSPORTER_2"/>
    <property type="match status" value="2"/>
</dbReference>
<dbReference type="SMART" id="SM00382">
    <property type="entry name" value="AAA"/>
    <property type="match status" value="2"/>
</dbReference>
<evidence type="ECO:0000256" key="1">
    <source>
        <dbReference type="ARBA" id="ARBA00005417"/>
    </source>
</evidence>
<evidence type="ECO:0000313" key="6">
    <source>
        <dbReference type="EMBL" id="MFD2869104.1"/>
    </source>
</evidence>
<dbReference type="Gene3D" id="3.40.50.300">
    <property type="entry name" value="P-loop containing nucleotide triphosphate hydrolases"/>
    <property type="match status" value="2"/>
</dbReference>
<accession>A0ABW5Y284</accession>
<sequence length="577" mass="64479">MTKLLEIEDLRVSFVSNDREFEAVKGVSFSLNKGETLGIVGESGSGKSVTARSIMRLLPSPPSLLKGGSIQFLGQELTNKSDKEMEKIRGKEISMIFQDPMTSLNPTIKVGVQIAEGIRKHRDVTKEQAKRETIELLELVGIKDAENRFKQYAHEFSGGMRQRVMIAMALACQPELLIADEPTTALDVTIQAQILRLMKQMQQKFETSIILITHDLGVVAGMCDKVIVMKEGEIVEANTTEEIFKNPQHPYTKRLLNALPKLHEKKKIKPTPELPADMDPSVPLLEVQSLKQYFTVEKGQQFKAVDNISFAIQPGETLGLVGESGSGKTTTGRSILQLNTPTDGDILYKGMAVNRLSRKKLKTLRKEMQIIFQDPYSSLNPRMKVLDIIGKPLDLHKLVKTKAERTQRVEELLELVGLEKEHAMRYPHEFSGGQRQRIGIARALAVNPKFIICDEPLSALDVSVQSQIVRLLEDLQQKLGLTYLFIAHDLSMVKHICDRVAVMNNGKIVELAESEELYTNPQHPYTQSLIAAVPIPDPAIEAQKMKKNIDAGIQKYDFTNTELVEVTPGHFVAQEVG</sequence>
<dbReference type="PANTHER" id="PTHR43776">
    <property type="entry name" value="TRANSPORT ATP-BINDING PROTEIN"/>
    <property type="match status" value="1"/>
</dbReference>